<proteinExistence type="inferred from homology"/>
<evidence type="ECO:0000256" key="5">
    <source>
        <dbReference type="ARBA" id="ARBA00023004"/>
    </source>
</evidence>
<keyword evidence="4 6" id="KW-0560">Oxidoreductase</keyword>
<evidence type="ECO:0000313" key="6">
    <source>
        <dbReference type="EMBL" id="MDQ0226901.1"/>
    </source>
</evidence>
<accession>A0ABT9Z3R7</accession>
<keyword evidence="3" id="KW-0479">Metal-binding</keyword>
<dbReference type="GO" id="GO:0004601">
    <property type="term" value="F:peroxidase activity"/>
    <property type="evidence" value="ECO:0007669"/>
    <property type="project" value="UniProtKB-KW"/>
</dbReference>
<evidence type="ECO:0000256" key="4">
    <source>
        <dbReference type="ARBA" id="ARBA00023002"/>
    </source>
</evidence>
<evidence type="ECO:0000256" key="2">
    <source>
        <dbReference type="ARBA" id="ARBA00022617"/>
    </source>
</evidence>
<dbReference type="InterPro" id="IPR036396">
    <property type="entry name" value="Cyt_P450_sf"/>
</dbReference>
<dbReference type="CDD" id="cd11067">
    <property type="entry name" value="CYP152"/>
    <property type="match status" value="1"/>
</dbReference>
<reference evidence="6 7" key="1">
    <citation type="submission" date="2023-07" db="EMBL/GenBank/DDBJ databases">
        <title>Genomic Encyclopedia of Type Strains, Phase IV (KMG-IV): sequencing the most valuable type-strain genomes for metagenomic binning, comparative biology and taxonomic classification.</title>
        <authorList>
            <person name="Goeker M."/>
        </authorList>
    </citation>
    <scope>NUCLEOTIDE SEQUENCE [LARGE SCALE GENOMIC DNA]</scope>
    <source>
        <strain evidence="6 7">DSM 17723</strain>
    </source>
</reference>
<protein>
    <submittedName>
        <fullName evidence="6">Fatty-acid peroxygenase</fullName>
        <ecNumber evidence="6">1.11.2.4</ecNumber>
    </submittedName>
</protein>
<sequence length="423" mass="48648">MGTENHAIPHDRSLDNSIALMREGYHFMQNRVNKYHSTIFAARLLGEKVICMTGKEAAEIFYDTNRFKRKGATPKRIQKTLFGENAIQLMDGLAHTHRKKLFMSLMTPKHQAELAALTKTHWEMARKNWEESKQVILFDEAKLVLCRTACKWAGVPLKETEVKERAEDFNAMIDAFGAVGPRHWKGRRARTRAEHWIQSMIEDVRANKIEVQKGTAMYEMAFYKDEIGQPLSSLIAAIELINVLRPIVAISTFITFAALALHNYPICKEKLFESDDAYLDMFVQEVRRFYPFAPILGARVKNNFIWNNCNFEEGTLVLLDVYGINHDPTLWDKPNDFHPERFKQWKGNLFDFIPQGGGAPETGHRCPGEGITIEVIKASVQFLVHHITYQVPTQNLHIPMNRMPTFPESGFIIENVKEKTSIR</sequence>
<dbReference type="EC" id="1.11.2.4" evidence="6"/>
<dbReference type="InterPro" id="IPR050705">
    <property type="entry name" value="Cytochrome_P450_3A"/>
</dbReference>
<keyword evidence="5" id="KW-0408">Iron</keyword>
<organism evidence="6 7">
    <name type="scientific">Metabacillus niabensis</name>
    <dbReference type="NCBI Taxonomy" id="324854"/>
    <lineage>
        <taxon>Bacteria</taxon>
        <taxon>Bacillati</taxon>
        <taxon>Bacillota</taxon>
        <taxon>Bacilli</taxon>
        <taxon>Bacillales</taxon>
        <taxon>Bacillaceae</taxon>
        <taxon>Metabacillus</taxon>
    </lineage>
</organism>
<gene>
    <name evidence="6" type="ORF">J2S02_003246</name>
</gene>
<comment type="similarity">
    <text evidence="1">Belongs to the cytochrome P450 family.</text>
</comment>
<keyword evidence="2" id="KW-0349">Heme</keyword>
<dbReference type="InterPro" id="IPR002401">
    <property type="entry name" value="Cyt_P450_E_grp-I"/>
</dbReference>
<dbReference type="PANTHER" id="PTHR24302:SF15">
    <property type="entry name" value="FATTY-ACID PEROXYGENASE"/>
    <property type="match status" value="1"/>
</dbReference>
<dbReference type="RefSeq" id="WP_174879037.1">
    <property type="nucleotide sequence ID" value="NZ_CADEPK010000001.1"/>
</dbReference>
<dbReference type="EMBL" id="JAUSTZ010000007">
    <property type="protein sequence ID" value="MDQ0226901.1"/>
    <property type="molecule type" value="Genomic_DNA"/>
</dbReference>
<dbReference type="Pfam" id="PF00067">
    <property type="entry name" value="p450"/>
    <property type="match status" value="1"/>
</dbReference>
<evidence type="ECO:0000313" key="7">
    <source>
        <dbReference type="Proteomes" id="UP001232245"/>
    </source>
</evidence>
<comment type="caution">
    <text evidence="6">The sequence shown here is derived from an EMBL/GenBank/DDBJ whole genome shotgun (WGS) entry which is preliminary data.</text>
</comment>
<keyword evidence="7" id="KW-1185">Reference proteome</keyword>
<dbReference type="Gene3D" id="1.10.630.10">
    <property type="entry name" value="Cytochrome P450"/>
    <property type="match status" value="1"/>
</dbReference>
<name>A0ABT9Z3R7_9BACI</name>
<dbReference type="Proteomes" id="UP001232245">
    <property type="component" value="Unassembled WGS sequence"/>
</dbReference>
<evidence type="ECO:0000256" key="1">
    <source>
        <dbReference type="ARBA" id="ARBA00010617"/>
    </source>
</evidence>
<dbReference type="PANTHER" id="PTHR24302">
    <property type="entry name" value="CYTOCHROME P450 FAMILY 3"/>
    <property type="match status" value="1"/>
</dbReference>
<dbReference type="SUPFAM" id="SSF48264">
    <property type="entry name" value="Cytochrome P450"/>
    <property type="match status" value="1"/>
</dbReference>
<dbReference type="PRINTS" id="PR00463">
    <property type="entry name" value="EP450I"/>
</dbReference>
<evidence type="ECO:0000256" key="3">
    <source>
        <dbReference type="ARBA" id="ARBA00022723"/>
    </source>
</evidence>
<keyword evidence="6" id="KW-0575">Peroxidase</keyword>
<dbReference type="InterPro" id="IPR001128">
    <property type="entry name" value="Cyt_P450"/>
</dbReference>